<evidence type="ECO:0000313" key="1">
    <source>
        <dbReference type="EMBL" id="CAG6791998.1"/>
    </source>
</evidence>
<sequence>MLMALTPPLGKLPNKESIIIIKMGFADTLQSNSTDKVCNPLWYLGAAQCQTKYELSSKKIEKTKVGSLASLKNIAFGHRNVPSFKMNYTTYTDPIPANPKPGCSDTSSLKKNRDNLVVLQSIRMFLPKQYSCTSKLYIYFFRNWRRMCSCLFQMVLFGCVPT</sequence>
<reference evidence="1" key="1">
    <citation type="submission" date="2021-05" db="EMBL/GenBank/DDBJ databases">
        <authorList>
            <person name="Alioto T."/>
            <person name="Alioto T."/>
            <person name="Gomez Garrido J."/>
        </authorList>
    </citation>
    <scope>NUCLEOTIDE SEQUENCE</scope>
</reference>
<accession>A0A8D9FID9</accession>
<dbReference type="AlphaFoldDB" id="A0A8D9FID9"/>
<name>A0A8D9FID9_9HEMI</name>
<protein>
    <submittedName>
        <fullName evidence="1">Uncharacterized protein</fullName>
    </submittedName>
</protein>
<organism evidence="1">
    <name type="scientific">Cacopsylla melanoneura</name>
    <dbReference type="NCBI Taxonomy" id="428564"/>
    <lineage>
        <taxon>Eukaryota</taxon>
        <taxon>Metazoa</taxon>
        <taxon>Ecdysozoa</taxon>
        <taxon>Arthropoda</taxon>
        <taxon>Hexapoda</taxon>
        <taxon>Insecta</taxon>
        <taxon>Pterygota</taxon>
        <taxon>Neoptera</taxon>
        <taxon>Paraneoptera</taxon>
        <taxon>Hemiptera</taxon>
        <taxon>Sternorrhyncha</taxon>
        <taxon>Psylloidea</taxon>
        <taxon>Psyllidae</taxon>
        <taxon>Psyllinae</taxon>
        <taxon>Cacopsylla</taxon>
    </lineage>
</organism>
<proteinExistence type="predicted"/>
<dbReference type="EMBL" id="HBUF01678894">
    <property type="protein sequence ID" value="CAG6791998.1"/>
    <property type="molecule type" value="Transcribed_RNA"/>
</dbReference>